<evidence type="ECO:0000256" key="2">
    <source>
        <dbReference type="ARBA" id="ARBA00007530"/>
    </source>
</evidence>
<evidence type="ECO:0000256" key="1">
    <source>
        <dbReference type="ARBA" id="ARBA00004123"/>
    </source>
</evidence>
<evidence type="ECO:0000256" key="4">
    <source>
        <dbReference type="ARBA" id="ARBA00023163"/>
    </source>
</evidence>
<dbReference type="InterPro" id="IPR037794">
    <property type="entry name" value="TAF12"/>
</dbReference>
<sequence>MTSPGGGLDMTENSSSLISKRKIQEMVAQIDPSERLEPEVEDILLELADEFIESVTQFACRLATHRKSSTLEVKDVQLHLERNWNIRIPGFASEEIRSVRKSTVPSSHTQKLTAVNNAKAAISTTTK</sequence>
<dbReference type="GO" id="GO:0046982">
    <property type="term" value="F:protein heterodimerization activity"/>
    <property type="evidence" value="ECO:0007669"/>
    <property type="project" value="InterPro"/>
</dbReference>
<evidence type="ECO:0000313" key="9">
    <source>
        <dbReference type="EMBL" id="KAF9151100.1"/>
    </source>
</evidence>
<dbReference type="Gene3D" id="1.10.20.10">
    <property type="entry name" value="Histone, subunit A"/>
    <property type="match status" value="1"/>
</dbReference>
<dbReference type="AlphaFoldDB" id="A0A9P5RZ07"/>
<feature type="domain" description="Transcription initiation factor TFIID subunit 12" evidence="8">
    <location>
        <begin position="19"/>
        <end position="86"/>
    </location>
</feature>
<comment type="subcellular location">
    <subcellularLocation>
        <location evidence="1">Nucleus</location>
    </subcellularLocation>
</comment>
<dbReference type="GO" id="GO:0017025">
    <property type="term" value="F:TBP-class protein binding"/>
    <property type="evidence" value="ECO:0007669"/>
    <property type="project" value="TreeGrafter"/>
</dbReference>
<comment type="caution">
    <text evidence="9">The sequence shown here is derived from an EMBL/GenBank/DDBJ whole genome shotgun (WGS) entry which is preliminary data.</text>
</comment>
<protein>
    <recommendedName>
        <fullName evidence="6">TBP-associated factor 12</fullName>
    </recommendedName>
    <alternativeName>
        <fullName evidence="7">Transcription initiation factor TFIID subunit 12</fullName>
    </alternativeName>
</protein>
<organism evidence="9 10">
    <name type="scientific">Linnemannia schmuckeri</name>
    <dbReference type="NCBI Taxonomy" id="64567"/>
    <lineage>
        <taxon>Eukaryota</taxon>
        <taxon>Fungi</taxon>
        <taxon>Fungi incertae sedis</taxon>
        <taxon>Mucoromycota</taxon>
        <taxon>Mortierellomycotina</taxon>
        <taxon>Mortierellomycetes</taxon>
        <taxon>Mortierellales</taxon>
        <taxon>Mortierellaceae</taxon>
        <taxon>Linnemannia</taxon>
    </lineage>
</organism>
<dbReference type="CDD" id="cd07981">
    <property type="entry name" value="HFD_TAF12"/>
    <property type="match status" value="1"/>
</dbReference>
<evidence type="ECO:0000259" key="8">
    <source>
        <dbReference type="Pfam" id="PF03847"/>
    </source>
</evidence>
<dbReference type="EMBL" id="JAAAUQ010000352">
    <property type="protein sequence ID" value="KAF9151100.1"/>
    <property type="molecule type" value="Genomic_DNA"/>
</dbReference>
<keyword evidence="5" id="KW-0539">Nucleus</keyword>
<dbReference type="PANTHER" id="PTHR12264">
    <property type="entry name" value="TRANSCRIPTION INITIATION FACTOR TFIID SUBUNIT 12"/>
    <property type="match status" value="1"/>
</dbReference>
<evidence type="ECO:0000256" key="6">
    <source>
        <dbReference type="ARBA" id="ARBA00075089"/>
    </source>
</evidence>
<keyword evidence="3" id="KW-0805">Transcription regulation</keyword>
<dbReference type="FunFam" id="1.10.20.10:FF:000011">
    <property type="entry name" value="Transcription initiation factor TFIID subunit 12"/>
    <property type="match status" value="1"/>
</dbReference>
<reference evidence="9" key="1">
    <citation type="journal article" date="2020" name="Fungal Divers.">
        <title>Resolving the Mortierellaceae phylogeny through synthesis of multi-gene phylogenetics and phylogenomics.</title>
        <authorList>
            <person name="Vandepol N."/>
            <person name="Liber J."/>
            <person name="Desiro A."/>
            <person name="Na H."/>
            <person name="Kennedy M."/>
            <person name="Barry K."/>
            <person name="Grigoriev I.V."/>
            <person name="Miller A.N."/>
            <person name="O'Donnell K."/>
            <person name="Stajich J.E."/>
            <person name="Bonito G."/>
        </authorList>
    </citation>
    <scope>NUCLEOTIDE SEQUENCE</scope>
    <source>
        <strain evidence="9">NRRL 6426</strain>
    </source>
</reference>
<dbReference type="PANTHER" id="PTHR12264:SF21">
    <property type="entry name" value="TRANSCRIPTION INITIATION FACTOR TFIID SUBUNIT 12"/>
    <property type="match status" value="1"/>
</dbReference>
<keyword evidence="10" id="KW-1185">Reference proteome</keyword>
<comment type="similarity">
    <text evidence="2">Belongs to the TAF12 family.</text>
</comment>
<dbReference type="SUPFAM" id="SSF47113">
    <property type="entry name" value="Histone-fold"/>
    <property type="match status" value="1"/>
</dbReference>
<evidence type="ECO:0000313" key="10">
    <source>
        <dbReference type="Proteomes" id="UP000748756"/>
    </source>
</evidence>
<keyword evidence="4" id="KW-0804">Transcription</keyword>
<dbReference type="OrthoDB" id="2193432at2759"/>
<evidence type="ECO:0000256" key="7">
    <source>
        <dbReference type="ARBA" id="ARBA00093657"/>
    </source>
</evidence>
<dbReference type="GO" id="GO:0005669">
    <property type="term" value="C:transcription factor TFIID complex"/>
    <property type="evidence" value="ECO:0007669"/>
    <property type="project" value="InterPro"/>
</dbReference>
<evidence type="ECO:0000256" key="5">
    <source>
        <dbReference type="ARBA" id="ARBA00023242"/>
    </source>
</evidence>
<dbReference type="GO" id="GO:0051123">
    <property type="term" value="P:RNA polymerase II preinitiation complex assembly"/>
    <property type="evidence" value="ECO:0007669"/>
    <property type="project" value="TreeGrafter"/>
</dbReference>
<dbReference type="InterPro" id="IPR003228">
    <property type="entry name" value="TFIID_TAF12_dom"/>
</dbReference>
<proteinExistence type="inferred from homology"/>
<dbReference type="GO" id="GO:0003677">
    <property type="term" value="F:DNA binding"/>
    <property type="evidence" value="ECO:0007669"/>
    <property type="project" value="TreeGrafter"/>
</dbReference>
<accession>A0A9P5RZ07</accession>
<dbReference type="InterPro" id="IPR009072">
    <property type="entry name" value="Histone-fold"/>
</dbReference>
<dbReference type="GO" id="GO:0000124">
    <property type="term" value="C:SAGA complex"/>
    <property type="evidence" value="ECO:0007669"/>
    <property type="project" value="InterPro"/>
</dbReference>
<dbReference type="Pfam" id="PF03847">
    <property type="entry name" value="TFIID_20kDa"/>
    <property type="match status" value="1"/>
</dbReference>
<name>A0A9P5RZ07_9FUNG</name>
<evidence type="ECO:0000256" key="3">
    <source>
        <dbReference type="ARBA" id="ARBA00023015"/>
    </source>
</evidence>
<gene>
    <name evidence="9" type="primary">TAF12</name>
    <name evidence="9" type="ORF">BG015_007084</name>
</gene>
<dbReference type="Proteomes" id="UP000748756">
    <property type="component" value="Unassembled WGS sequence"/>
</dbReference>